<organism evidence="2 4">
    <name type="scientific">Oryza sativa subsp. japonica</name>
    <name type="common">Rice</name>
    <dbReference type="NCBI Taxonomy" id="39947"/>
    <lineage>
        <taxon>Eukaryota</taxon>
        <taxon>Viridiplantae</taxon>
        <taxon>Streptophyta</taxon>
        <taxon>Embryophyta</taxon>
        <taxon>Tracheophyta</taxon>
        <taxon>Spermatophyta</taxon>
        <taxon>Magnoliopsida</taxon>
        <taxon>Liliopsida</taxon>
        <taxon>Poales</taxon>
        <taxon>Poaceae</taxon>
        <taxon>BOP clade</taxon>
        <taxon>Oryzoideae</taxon>
        <taxon>Oryzeae</taxon>
        <taxon>Oryzinae</taxon>
        <taxon>Oryza</taxon>
        <taxon>Oryza sativa</taxon>
    </lineage>
</organism>
<protein>
    <recommendedName>
        <fullName evidence="5">Retrotransposon protein, putative, unclassified</fullName>
    </recommendedName>
</protein>
<dbReference type="EMBL" id="AC135560">
    <property type="protein sequence ID" value="AAO66575.1"/>
    <property type="molecule type" value="Genomic_DNA"/>
</dbReference>
<feature type="region of interest" description="Disordered" evidence="1">
    <location>
        <begin position="87"/>
        <end position="129"/>
    </location>
</feature>
<reference evidence="4" key="4">
    <citation type="journal article" date="2008" name="Nucleic Acids Res.">
        <title>The rice annotation project database (RAP-DB): 2008 update.</title>
        <authorList>
            <consortium name="The rice annotation project (RAP)"/>
        </authorList>
    </citation>
    <scope>GENOME REANNOTATION</scope>
    <source>
        <strain evidence="4">cv. Nipponbare</strain>
    </source>
</reference>
<reference evidence="4" key="2">
    <citation type="journal article" date="2005" name="Nature">
        <title>The map-based sequence of the rice genome.</title>
        <authorList>
            <consortium name="International rice genome sequencing project (IRGSP)"/>
            <person name="Matsumoto T."/>
            <person name="Wu J."/>
            <person name="Kanamori H."/>
            <person name="Katayose Y."/>
            <person name="Fujisawa M."/>
            <person name="Namiki N."/>
            <person name="Mizuno H."/>
            <person name="Yamamoto K."/>
            <person name="Antonio B.A."/>
            <person name="Baba T."/>
            <person name="Sakata K."/>
            <person name="Nagamura Y."/>
            <person name="Aoki H."/>
            <person name="Arikawa K."/>
            <person name="Arita K."/>
            <person name="Bito T."/>
            <person name="Chiden Y."/>
            <person name="Fujitsuka N."/>
            <person name="Fukunaka R."/>
            <person name="Hamada M."/>
            <person name="Harada C."/>
            <person name="Hayashi A."/>
            <person name="Hijishita S."/>
            <person name="Honda M."/>
            <person name="Hosokawa S."/>
            <person name="Ichikawa Y."/>
            <person name="Idonuma A."/>
            <person name="Iijima M."/>
            <person name="Ikeda M."/>
            <person name="Ikeno M."/>
            <person name="Ito K."/>
            <person name="Ito S."/>
            <person name="Ito T."/>
            <person name="Ito Y."/>
            <person name="Ito Y."/>
            <person name="Iwabuchi A."/>
            <person name="Kamiya K."/>
            <person name="Karasawa W."/>
            <person name="Kurita K."/>
            <person name="Katagiri S."/>
            <person name="Kikuta A."/>
            <person name="Kobayashi H."/>
            <person name="Kobayashi N."/>
            <person name="Machita K."/>
            <person name="Maehara T."/>
            <person name="Masukawa M."/>
            <person name="Mizubayashi T."/>
            <person name="Mukai Y."/>
            <person name="Nagasaki H."/>
            <person name="Nagata Y."/>
            <person name="Naito S."/>
            <person name="Nakashima M."/>
            <person name="Nakama Y."/>
            <person name="Nakamichi Y."/>
            <person name="Nakamura M."/>
            <person name="Meguro A."/>
            <person name="Negishi M."/>
            <person name="Ohta I."/>
            <person name="Ohta T."/>
            <person name="Okamoto M."/>
            <person name="Ono N."/>
            <person name="Saji S."/>
            <person name="Sakaguchi M."/>
            <person name="Sakai K."/>
            <person name="Shibata M."/>
            <person name="Shimokawa T."/>
            <person name="Song J."/>
            <person name="Takazaki Y."/>
            <person name="Terasawa K."/>
            <person name="Tsugane M."/>
            <person name="Tsuji K."/>
            <person name="Ueda S."/>
            <person name="Waki K."/>
            <person name="Yamagata H."/>
            <person name="Yamamoto M."/>
            <person name="Yamamoto S."/>
            <person name="Yamane H."/>
            <person name="Yoshiki S."/>
            <person name="Yoshihara R."/>
            <person name="Yukawa K."/>
            <person name="Zhong H."/>
            <person name="Yano M."/>
            <person name="Yuan Q."/>
            <person name="Ouyang S."/>
            <person name="Liu J."/>
            <person name="Jones K.M."/>
            <person name="Gansberger K."/>
            <person name="Moffat K."/>
            <person name="Hill J."/>
            <person name="Bera J."/>
            <person name="Fadrosh D."/>
            <person name="Jin S."/>
            <person name="Johri S."/>
            <person name="Kim M."/>
            <person name="Overton L."/>
            <person name="Reardon M."/>
            <person name="Tsitrin T."/>
            <person name="Vuong H."/>
            <person name="Weaver B."/>
            <person name="Ciecko A."/>
            <person name="Tallon L."/>
            <person name="Jackson J."/>
            <person name="Pai G."/>
            <person name="Aken S.V."/>
            <person name="Utterback T."/>
            <person name="Reidmuller S."/>
            <person name="Feldblyum T."/>
            <person name="Hsiao J."/>
            <person name="Zismann V."/>
            <person name="Iobst S."/>
            <person name="de Vazeille A.R."/>
            <person name="Buell C.R."/>
            <person name="Ying K."/>
            <person name="Li Y."/>
            <person name="Lu T."/>
            <person name="Huang Y."/>
            <person name="Zhao Q."/>
            <person name="Feng Q."/>
            <person name="Zhang L."/>
            <person name="Zhu J."/>
            <person name="Weng Q."/>
            <person name="Mu J."/>
            <person name="Lu Y."/>
            <person name="Fan D."/>
            <person name="Liu Y."/>
            <person name="Guan J."/>
            <person name="Zhang Y."/>
            <person name="Yu S."/>
            <person name="Liu X."/>
            <person name="Zhang Y."/>
            <person name="Hong G."/>
            <person name="Han B."/>
            <person name="Choisne N."/>
            <person name="Demange N."/>
            <person name="Orjeda G."/>
            <person name="Samain S."/>
            <person name="Cattolico L."/>
            <person name="Pelletier E."/>
            <person name="Couloux A."/>
            <person name="Segurens B."/>
            <person name="Wincker P."/>
            <person name="D'Hont A."/>
            <person name="Scarpelli C."/>
            <person name="Weissenbach J."/>
            <person name="Salanoubat M."/>
            <person name="Quetier F."/>
            <person name="Yu Y."/>
            <person name="Kim H.R."/>
            <person name="Rambo T."/>
            <person name="Currie J."/>
            <person name="Collura K."/>
            <person name="Luo M."/>
            <person name="Yang T."/>
            <person name="Ammiraju J.S.S."/>
            <person name="Engler F."/>
            <person name="Soderlund C."/>
            <person name="Wing R.A."/>
            <person name="Palmer L.E."/>
            <person name="de la Bastide M."/>
            <person name="Spiegel L."/>
            <person name="Nascimento L."/>
            <person name="Zutavern T."/>
            <person name="O'Shaughnessy A."/>
            <person name="Dike S."/>
            <person name="Dedhia N."/>
            <person name="Preston R."/>
            <person name="Balija V."/>
            <person name="McCombie W.R."/>
            <person name="Chow T."/>
            <person name="Chen H."/>
            <person name="Chung M."/>
            <person name="Chen C."/>
            <person name="Shaw J."/>
            <person name="Wu H."/>
            <person name="Hsiao K."/>
            <person name="Chao Y."/>
            <person name="Chu M."/>
            <person name="Cheng C."/>
            <person name="Hour A."/>
            <person name="Lee P."/>
            <person name="Lin S."/>
            <person name="Lin Y."/>
            <person name="Liou J."/>
            <person name="Liu S."/>
            <person name="Hsing Y."/>
            <person name="Raghuvanshi S."/>
            <person name="Mohanty A."/>
            <person name="Bharti A.K."/>
            <person name="Gaur A."/>
            <person name="Gupta V."/>
            <person name="Kumar D."/>
            <person name="Ravi V."/>
            <person name="Vij S."/>
            <person name="Kapur A."/>
            <person name="Khurana P."/>
            <person name="Khurana P."/>
            <person name="Khurana J.P."/>
            <person name="Tyagi A.K."/>
            <person name="Gaikwad K."/>
            <person name="Singh A."/>
            <person name="Dalal V."/>
            <person name="Srivastava S."/>
            <person name="Dixit A."/>
            <person name="Pal A.K."/>
            <person name="Ghazi I.A."/>
            <person name="Yadav M."/>
            <person name="Pandit A."/>
            <person name="Bhargava A."/>
            <person name="Sureshbabu K."/>
            <person name="Batra K."/>
            <person name="Sharma T.R."/>
            <person name="Mohapatra T."/>
            <person name="Singh N.K."/>
            <person name="Messing J."/>
            <person name="Nelson A.B."/>
            <person name="Fuks G."/>
            <person name="Kavchok S."/>
            <person name="Keizer G."/>
            <person name="Linton E."/>
            <person name="Llaca V."/>
            <person name="Song R."/>
            <person name="Tanyolac B."/>
            <person name="Young S."/>
            <person name="Ho-Il K."/>
            <person name="Hahn J.H."/>
            <person name="Sangsakoo G."/>
            <person name="Vanavichit A."/>
            <person name="de Mattos Luiz.A.T."/>
            <person name="Zimmer P.D."/>
            <person name="Malone G."/>
            <person name="Dellagostin O."/>
            <person name="de Oliveira A.C."/>
            <person name="Bevan M."/>
            <person name="Bancroft I."/>
            <person name="Minx P."/>
            <person name="Cordum H."/>
            <person name="Wilson R."/>
            <person name="Cheng Z."/>
            <person name="Jin W."/>
            <person name="Jiang J."/>
            <person name="Leong S.A."/>
            <person name="Iwama H."/>
            <person name="Gojobori T."/>
            <person name="Itoh T."/>
            <person name="Niimura Y."/>
            <person name="Fujii Y."/>
            <person name="Habara T."/>
            <person name="Sakai H."/>
            <person name="Sato Y."/>
            <person name="Wilson G."/>
            <person name="Kumar K."/>
            <person name="McCouch S."/>
            <person name="Juretic N."/>
            <person name="Hoen D."/>
            <person name="Wright S."/>
            <person name="Bruskiewich R."/>
            <person name="Bureau T."/>
            <person name="Miyao A."/>
            <person name="Hirochika H."/>
            <person name="Nishikawa T."/>
            <person name="Kadowaki K."/>
            <person name="Sugiura M."/>
            <person name="Burr B."/>
            <person name="Sasaki T."/>
        </authorList>
    </citation>
    <scope>NUCLEOTIDE SEQUENCE [LARGE SCALE GENOMIC DNA]</scope>
    <source>
        <strain evidence="4">cv. Nipponbare</strain>
    </source>
</reference>
<accession>Q10IS0</accession>
<reference evidence="2" key="3">
    <citation type="submission" date="2006-01" db="EMBL/GenBank/DDBJ databases">
        <title>Oryza sativa chromosome 3 BAC OSJNBa0031I04 genomic sequence.</title>
        <authorList>
            <person name="Buell C.R."/>
            <person name="Yuan Q."/>
            <person name="Ouyang S."/>
            <person name="Liu J."/>
            <person name="Gansberger K."/>
            <person name="Jones K.M."/>
            <person name="Overton II L.L."/>
            <person name="Tsitrin T."/>
            <person name="Kim M.M."/>
            <person name="Bera J.J."/>
            <person name="Jin S.S."/>
            <person name="Fadrosh D.W."/>
            <person name="Tallon L.J."/>
            <person name="Koo H."/>
            <person name="Zismann V."/>
            <person name="Hsiao J."/>
            <person name="Blunt S."/>
            <person name="Vanaken S.S."/>
            <person name="Riedmuller S.B."/>
            <person name="Utterback T.T."/>
            <person name="Feldblyum T.V."/>
            <person name="Yang Q.Q."/>
            <person name="Haas B.J."/>
            <person name="Suh B.B."/>
            <person name="Peterson J.J."/>
            <person name="Quackenbush J."/>
            <person name="White O."/>
            <person name="Salzberg S.L."/>
            <person name="Fraser C.M."/>
        </authorList>
    </citation>
    <scope>NUCLEOTIDE SEQUENCE</scope>
</reference>
<evidence type="ECO:0008006" key="5">
    <source>
        <dbReference type="Google" id="ProtNLM"/>
    </source>
</evidence>
<proteinExistence type="predicted"/>
<evidence type="ECO:0000256" key="1">
    <source>
        <dbReference type="SAM" id="MobiDB-lite"/>
    </source>
</evidence>
<dbReference type="AlphaFoldDB" id="Q10IS0"/>
<gene>
    <name evidence="3" type="primary">OJ1324_A07.6</name>
    <name evidence="2" type="ORF">OSJNBa0031I04.33</name>
</gene>
<dbReference type="EMBL" id="AC115688">
    <property type="protein sequence ID" value="AAT77825.1"/>
    <property type="molecule type" value="Genomic_DNA"/>
</dbReference>
<feature type="compositionally biased region" description="Low complexity" evidence="1">
    <location>
        <begin position="210"/>
        <end position="231"/>
    </location>
</feature>
<reference evidence="2" key="1">
    <citation type="submission" date="2003-03" db="EMBL/GenBank/DDBJ databases">
        <authorList>
            <person name="Buell R."/>
        </authorList>
    </citation>
    <scope>NUCLEOTIDE SEQUENCE</scope>
</reference>
<feature type="region of interest" description="Disordered" evidence="1">
    <location>
        <begin position="206"/>
        <end position="233"/>
    </location>
</feature>
<feature type="compositionally biased region" description="Low complexity" evidence="1">
    <location>
        <begin position="271"/>
        <end position="324"/>
    </location>
</feature>
<feature type="region of interest" description="Disordered" evidence="1">
    <location>
        <begin position="265"/>
        <end position="340"/>
    </location>
</feature>
<feature type="region of interest" description="Disordered" evidence="1">
    <location>
        <begin position="1"/>
        <end position="20"/>
    </location>
</feature>
<name>Q10IS0_ORYSJ</name>
<dbReference type="Proteomes" id="UP000000763">
    <property type="component" value="Chromosome 3"/>
</dbReference>
<evidence type="ECO:0000313" key="2">
    <source>
        <dbReference type="EMBL" id="AAO66575.1"/>
    </source>
</evidence>
<evidence type="ECO:0000313" key="4">
    <source>
        <dbReference type="Proteomes" id="UP000000763"/>
    </source>
</evidence>
<reference evidence="3" key="5">
    <citation type="submission" date="2009-08" db="EMBL/GenBank/DDBJ databases">
        <title>Oryza sativa chromosome 3 BAC OJ1324_A07 genomic sequence.</title>
        <authorList>
            <person name="Buell C.R."/>
            <person name="Yuan Q."/>
            <person name="Ouyang S."/>
            <person name="Liu J."/>
            <person name="Gansberger K."/>
            <person name="Jones K.M."/>
            <person name="Overton II L.L."/>
            <person name="Tsitrin T."/>
            <person name="Kim M.M."/>
            <person name="Bera J.J."/>
            <person name="Jin S.S."/>
            <person name="Fadrosh D.W."/>
            <person name="Tallon L.J."/>
            <person name="Koo H."/>
            <person name="Zismann V."/>
            <person name="Hsiao J."/>
            <person name="Blunt S."/>
            <person name="Vanaken S.S."/>
            <person name="Riedmuller S.B."/>
            <person name="Utterback T.T."/>
            <person name="Feldblyum T.V."/>
            <person name="Yang Q.Q."/>
            <person name="Haas B.J."/>
            <person name="Suh B.B."/>
            <person name="Peterson J.J."/>
            <person name="Quackenbush J."/>
            <person name="White O."/>
            <person name="Salzberg S.L."/>
            <person name="Fraser C.M."/>
        </authorList>
    </citation>
    <scope>NUCLEOTIDE SEQUENCE</scope>
</reference>
<evidence type="ECO:0000313" key="3">
    <source>
        <dbReference type="EMBL" id="AAT77825.1"/>
    </source>
</evidence>
<feature type="compositionally biased region" description="Low complexity" evidence="1">
    <location>
        <begin position="114"/>
        <end position="129"/>
    </location>
</feature>
<sequence length="600" mass="67158">MDEKPPASLSSAGEPGSVKAKIQKLGLSEVEEGNIVNITPDKLTPDQQKDLEAMMQQARNLFLNSFMQTRKGTVVQKYEVKVVADVPGTGSSKDREVKQAPSDVAQPSDKGAADGSQGNQGVGSNQDGNMAQLQFNNFQDQVDYAVHHALINQSGILVNTLSNMVKTMVDGSMAEYQAIGLVYLPGGVFPNYRPLVTDNQPAVQPISLNAPSAQPTAPLSAPSPAAPSSAPGQLVNPRLLVREQPQHSGQNVNRLTQDQVAAKFLPPQPTVDPTQQQPIQQTPPRQQVAQSIQQTPAVQQVVQPIQQTPPRRQILQPVQQTPSRQQPPSPQVQYQQGGSAQPQFVPQYNQFEPMSQQPQGAPQQRPWADMMKEQFGLRPKDARNLYRQPYPEWFERVPLSNRFKVLDFSKFSGQNTIKQRHDEPVHEYIQTFREMRNKCYNLSLTDAQLADLAFQGMIAPIREKFSSEDFDSLSHLTQKVTLHEQRFAEARKNSRKVNHVSPYIYGSDDEDEDDSEIAAAEWVRSKKVIPCQWVKNSGKEERYDFDVTKADKIFDVPLREKQIQLPASHTIPSAKELGKKRYCKWHNSGSHSTNDCKVFR</sequence>